<evidence type="ECO:0000256" key="1">
    <source>
        <dbReference type="SAM" id="MobiDB-lite"/>
    </source>
</evidence>
<dbReference type="InParanoid" id="Q9N5R8"/>
<protein>
    <submittedName>
        <fullName evidence="2">C2H2-type domain-containing protein</fullName>
    </submittedName>
</protein>
<sequence>MPKPPGPVAKRLKLKDDSVSGSDSASTRTSRKTRGKMMRSNEKIGTLTMDEAIKAAEKITGFQKIDLRLTHRRDSDAANSMKWISTFDEDDVVIQRKLCMICKQSPMDAFFKSHVAQAHPATPSEASEVMRRLSDVRYSRFCQNGQISKESIQKMFPTISPILLINFLAGLGFIICRKDYNKKSVNFEKKYQGSDVRGVSKSEANEILNSLKQNSIRFLDELEFSAEIVTNARMLDPSTQSTVQCHICDKISNLKNFTRHMQIHRDSLEILGIKYSLDDVIEIFKRITDVRNTLYYAAQPISQSKIMEICEGNVEVQRKLVSFLLDAGFVVADTSKYESLAQKIIVMDPEMPELIEVKEEPEDCDEKYELPILEVSEPGSSEPSESRTRSRSSSVTSDTSSISSTSSTESRIILRPCSSPSDEQFPYCVLNAIPEHFEVEHALFDILEAMTDDSEFKLEKSQFGFLLGYTMYCLVVANGSKQNVISRLTLGDFRNSKIDEQSGLHYFSFSTKTTCKKLDTLEYLCADERIWRALEIFEVARERRALEMKWSTLNENSAPFFFSFVSPSPIVKDTNYWLSIFLRSCGIDWLCKSNNICSAAWSLVFRDSNKTSHQQYAITYFKLLREKERSQIQFLDGGLAGHPTYRKISSVVISKKRKNHIVPHEKIRKKQKRYRTPERIGIPNRPRGGDHKSLDFKRRTGRYVEPESPEDSDETDKVQESVICHVKEDPIDSTYFDSCECIPTPLEMTSHSSSQLYQQYRVKVEGDVTLTCL</sequence>
<feature type="compositionally biased region" description="Low complexity" evidence="1">
    <location>
        <begin position="374"/>
        <end position="383"/>
    </location>
</feature>
<dbReference type="UCSC" id="F55A3.2">
    <property type="organism name" value="c. elegans"/>
</dbReference>
<dbReference type="Proteomes" id="UP000001940">
    <property type="component" value="Chromosome I"/>
</dbReference>
<dbReference type="AGR" id="WB:WBGene00018848"/>
<feature type="region of interest" description="Disordered" evidence="1">
    <location>
        <begin position="1"/>
        <end position="39"/>
    </location>
</feature>
<reference evidence="2 3" key="1">
    <citation type="journal article" date="1998" name="Science">
        <title>Genome sequence of the nematode C. elegans: a platform for investigating biology.</title>
        <authorList>
            <consortium name="The C. elegans sequencing consortium"/>
            <person name="Sulson J.E."/>
            <person name="Waterston R."/>
        </authorList>
    </citation>
    <scope>NUCLEOTIDE SEQUENCE [LARGE SCALE GENOMIC DNA]</scope>
    <source>
        <strain evidence="2 3">Bristol N2</strain>
    </source>
</reference>
<evidence type="ECO:0000313" key="3">
    <source>
        <dbReference type="Proteomes" id="UP000001940"/>
    </source>
</evidence>
<dbReference type="GeneID" id="172985"/>
<dbReference type="eggNOG" id="ENOG502TJKH">
    <property type="taxonomic scope" value="Eukaryota"/>
</dbReference>
<dbReference type="KEGG" id="cel:CELE_F55A3.2"/>
<name>Q9N5R8_CAEEL</name>
<feature type="compositionally biased region" description="Polar residues" evidence="1">
    <location>
        <begin position="19"/>
        <end position="28"/>
    </location>
</feature>
<dbReference type="Bgee" id="WBGene00018848">
    <property type="expression patterns" value="Expressed in germ line (C elegans) and 4 other cell types or tissues"/>
</dbReference>
<evidence type="ECO:0000313" key="4">
    <source>
        <dbReference type="WormBase" id="F55A3.2"/>
    </source>
</evidence>
<dbReference type="PaxDb" id="6239-F55A3.2"/>
<dbReference type="FunCoup" id="Q9N5R8">
    <property type="interactions" value="136"/>
</dbReference>
<dbReference type="AlphaFoldDB" id="Q9N5R8"/>
<dbReference type="RefSeq" id="NP_492822.2">
    <property type="nucleotide sequence ID" value="NM_060421.4"/>
</dbReference>
<dbReference type="OMA" id="RYSRFCQ"/>
<gene>
    <name evidence="2" type="ORF">CELE_F55A3.2</name>
    <name evidence="2 4" type="ORF">F55A3.2</name>
</gene>
<dbReference type="OrthoDB" id="10414120at2759"/>
<organism evidence="2 3">
    <name type="scientific">Caenorhabditis elegans</name>
    <dbReference type="NCBI Taxonomy" id="6239"/>
    <lineage>
        <taxon>Eukaryota</taxon>
        <taxon>Metazoa</taxon>
        <taxon>Ecdysozoa</taxon>
        <taxon>Nematoda</taxon>
        <taxon>Chromadorea</taxon>
        <taxon>Rhabditida</taxon>
        <taxon>Rhabditina</taxon>
        <taxon>Rhabditomorpha</taxon>
        <taxon>Rhabditoidea</taxon>
        <taxon>Rhabditidae</taxon>
        <taxon>Peloderinae</taxon>
        <taxon>Caenorhabditis</taxon>
    </lineage>
</organism>
<dbReference type="EMBL" id="BX284601">
    <property type="protein sequence ID" value="CCD66833.1"/>
    <property type="molecule type" value="Genomic_DNA"/>
</dbReference>
<feature type="region of interest" description="Disordered" evidence="1">
    <location>
        <begin position="360"/>
        <end position="407"/>
    </location>
</feature>
<feature type="region of interest" description="Disordered" evidence="1">
    <location>
        <begin position="679"/>
        <end position="717"/>
    </location>
</feature>
<dbReference type="HOGENOM" id="CLU_348921_0_0_1"/>
<evidence type="ECO:0000313" key="2">
    <source>
        <dbReference type="EMBL" id="CCD66833.1"/>
    </source>
</evidence>
<dbReference type="CTD" id="172985"/>
<proteinExistence type="predicted"/>
<feature type="compositionally biased region" description="Basic and acidic residues" evidence="1">
    <location>
        <begin position="687"/>
        <end position="705"/>
    </location>
</feature>
<feature type="compositionally biased region" description="Low complexity" evidence="1">
    <location>
        <begin position="391"/>
        <end position="407"/>
    </location>
</feature>
<dbReference type="WormBase" id="F55A3.2">
    <property type="protein sequence ID" value="CE45649"/>
    <property type="gene ID" value="WBGene00018848"/>
</dbReference>
<keyword evidence="3" id="KW-1185">Reference proteome</keyword>
<accession>Q9N5R8</accession>